<feature type="domain" description="RCK C-terminal" evidence="10">
    <location>
        <begin position="217"/>
        <end position="297"/>
    </location>
</feature>
<sequence length="566" mass="61458">MDIIIHFFRSYPEMAIFLTLGIGFWIGSLKYKNFSLGTVTSVLLVGVLVGQMNIDIPGPLKSVFFLLFLFAIGYSVGPQFFQSLRSDGIHQVIFACIFGIVCIGSTYLIAKIMGYNAGMTIGLFAGAQTISAAIGVGTDTIGTLGISAEKQQEWLNIIPVCYAVTYIFGTIGSAYILGTLGPRLLGGLEKVKNDTRALEKELKQDNEENDPALMNANRPVVFRAYKIESDWFKTPQTVKEIEKHIKEMGRRVFVERVRIDGEVLDITPKTVLKQGDEVVLSGRRETIIEDESWIGPEIFDPELLDFPVEDIFVLLTNKELHKKTVRHLRSLPCMHGIIIKQIKRSGVEIPVYPKTVLYKGDTLEIVGLKREISETAPTLGYVDRPTNKTDMIFVGLGILIGGIIGALTIHLGGVPISLSTSGGALLSGLFFGWLRTKHPTFGRVPEPAVWIFNNLGLNMFIAVIGITAGPTFLSGIREAGFMLFIAGVLATTIPLLLGLLIGAKVFKFRPAINLGCCAGARTTTAALGAIQESLGSTLPAMGYTVTYAIGNTLLILGGVVLVLLSA</sequence>
<dbReference type="PROSITE" id="PS50889">
    <property type="entry name" value="S4"/>
    <property type="match status" value="1"/>
</dbReference>
<dbReference type="NCBIfam" id="TIGR01625">
    <property type="entry name" value="YidE_YbjL_dupl"/>
    <property type="match status" value="1"/>
</dbReference>
<proteinExistence type="inferred from homology"/>
<dbReference type="GO" id="GO:0006813">
    <property type="term" value="P:potassium ion transport"/>
    <property type="evidence" value="ECO:0007669"/>
    <property type="project" value="InterPro"/>
</dbReference>
<comment type="similarity">
    <text evidence="2">Belongs to the AAE transporter (TC 2.A.81) family.</text>
</comment>
<evidence type="ECO:0000256" key="5">
    <source>
        <dbReference type="ARBA" id="ARBA00022692"/>
    </source>
</evidence>
<dbReference type="Proteomes" id="UP000006044">
    <property type="component" value="Unassembled WGS sequence"/>
</dbReference>
<dbReference type="SUPFAM" id="SSF116726">
    <property type="entry name" value="TrkA C-terminal domain-like"/>
    <property type="match status" value="1"/>
</dbReference>
<evidence type="ECO:0000256" key="1">
    <source>
        <dbReference type="ARBA" id="ARBA00004651"/>
    </source>
</evidence>
<keyword evidence="8" id="KW-0694">RNA-binding</keyword>
<dbReference type="OrthoDB" id="9155749at2"/>
<dbReference type="InterPro" id="IPR036721">
    <property type="entry name" value="RCK_C_sf"/>
</dbReference>
<dbReference type="HOGENOM" id="CLU_035023_2_2_10"/>
<comment type="caution">
    <text evidence="11">The sequence shown here is derived from an EMBL/GenBank/DDBJ whole genome shotgun (WGS) entry which is preliminary data.</text>
</comment>
<evidence type="ECO:0000256" key="6">
    <source>
        <dbReference type="ARBA" id="ARBA00022989"/>
    </source>
</evidence>
<dbReference type="InterPro" id="IPR050144">
    <property type="entry name" value="AAE_transporter"/>
</dbReference>
<dbReference type="EMBL" id="ADLE01000008">
    <property type="protein sequence ID" value="EJZ64680.1"/>
    <property type="molecule type" value="Genomic_DNA"/>
</dbReference>
<organism evidence="11 12">
    <name type="scientific">Barnesiella intestinihominis YIT 11860</name>
    <dbReference type="NCBI Taxonomy" id="742726"/>
    <lineage>
        <taxon>Bacteria</taxon>
        <taxon>Pseudomonadati</taxon>
        <taxon>Bacteroidota</taxon>
        <taxon>Bacteroidia</taxon>
        <taxon>Bacteroidales</taxon>
        <taxon>Barnesiellaceae</taxon>
        <taxon>Barnesiella</taxon>
    </lineage>
</organism>
<reference evidence="11 12" key="1">
    <citation type="submission" date="2012-08" db="EMBL/GenBank/DDBJ databases">
        <title>The Genome Sequence of Barnesiella intestinihominis YIT 11860.</title>
        <authorList>
            <consortium name="The Broad Institute Genome Sequencing Platform"/>
            <person name="Earl A."/>
            <person name="Ward D."/>
            <person name="Feldgarden M."/>
            <person name="Gevers D."/>
            <person name="Morotomi M."/>
            <person name="Walker B."/>
            <person name="Young S.K."/>
            <person name="Zeng Q."/>
            <person name="Gargeya S."/>
            <person name="Fitzgerald M."/>
            <person name="Haas B."/>
            <person name="Abouelleil A."/>
            <person name="Alvarado L."/>
            <person name="Arachchi H.M."/>
            <person name="Berlin A.M."/>
            <person name="Chapman S.B."/>
            <person name="Goldberg J."/>
            <person name="Griggs A."/>
            <person name="Gujja S."/>
            <person name="Hansen M."/>
            <person name="Howarth C."/>
            <person name="Imamovic A."/>
            <person name="Larimer J."/>
            <person name="McCowen C."/>
            <person name="Montmayeur A."/>
            <person name="Murphy C."/>
            <person name="Neiman D."/>
            <person name="Pearson M."/>
            <person name="Priest M."/>
            <person name="Roberts A."/>
            <person name="Saif S."/>
            <person name="Shea T."/>
            <person name="Sisk P."/>
            <person name="Sykes S."/>
            <person name="Wortman J."/>
            <person name="Nusbaum C."/>
            <person name="Birren B."/>
        </authorList>
    </citation>
    <scope>NUCLEOTIDE SEQUENCE [LARGE SCALE GENOMIC DNA]</scope>
    <source>
        <strain evidence="11 12">YIT 11860</strain>
    </source>
</reference>
<dbReference type="GeneID" id="77848456"/>
<evidence type="ECO:0000259" key="10">
    <source>
        <dbReference type="PROSITE" id="PS51202"/>
    </source>
</evidence>
<evidence type="ECO:0000256" key="9">
    <source>
        <dbReference type="SAM" id="Phobius"/>
    </source>
</evidence>
<evidence type="ECO:0000256" key="7">
    <source>
        <dbReference type="ARBA" id="ARBA00023136"/>
    </source>
</evidence>
<dbReference type="eggNOG" id="COG2985">
    <property type="taxonomic scope" value="Bacteria"/>
</dbReference>
<feature type="transmembrane region" description="Helical" evidence="9">
    <location>
        <begin position="34"/>
        <end position="51"/>
    </location>
</feature>
<feature type="transmembrane region" description="Helical" evidence="9">
    <location>
        <begin position="542"/>
        <end position="564"/>
    </location>
</feature>
<dbReference type="RefSeq" id="WP_008861648.1">
    <property type="nucleotide sequence ID" value="NZ_CAXSNY010000001.1"/>
</dbReference>
<protein>
    <submittedName>
        <fullName evidence="11">Aspartate-alanine antiporter</fullName>
    </submittedName>
</protein>
<dbReference type="Pfam" id="PF06826">
    <property type="entry name" value="Asp-Al_Ex"/>
    <property type="match status" value="2"/>
</dbReference>
<dbReference type="NCBIfam" id="TIGR03802">
    <property type="entry name" value="Asp_Ala_antiprt"/>
    <property type="match status" value="1"/>
</dbReference>
<dbReference type="PATRIC" id="fig|742726.3.peg.1233"/>
<feature type="transmembrane region" description="Helical" evidence="9">
    <location>
        <begin position="157"/>
        <end position="177"/>
    </location>
</feature>
<name>K0XLH9_9BACT</name>
<keyword evidence="4" id="KW-1003">Cell membrane</keyword>
<dbReference type="InterPro" id="IPR006037">
    <property type="entry name" value="RCK_C"/>
</dbReference>
<evidence type="ECO:0000256" key="2">
    <source>
        <dbReference type="ARBA" id="ARBA00009854"/>
    </source>
</evidence>
<feature type="transmembrane region" description="Helical" evidence="9">
    <location>
        <begin position="12"/>
        <end position="28"/>
    </location>
</feature>
<keyword evidence="3" id="KW-0813">Transport</keyword>
<keyword evidence="5 9" id="KW-0812">Transmembrane</keyword>
<dbReference type="GO" id="GO:0005886">
    <property type="term" value="C:plasma membrane"/>
    <property type="evidence" value="ECO:0007669"/>
    <property type="project" value="UniProtKB-SubCell"/>
</dbReference>
<dbReference type="PROSITE" id="PS51202">
    <property type="entry name" value="RCK_C"/>
    <property type="match status" value="1"/>
</dbReference>
<dbReference type="GO" id="GO:0003723">
    <property type="term" value="F:RNA binding"/>
    <property type="evidence" value="ECO:0007669"/>
    <property type="project" value="UniProtKB-KW"/>
</dbReference>
<evidence type="ECO:0000313" key="11">
    <source>
        <dbReference type="EMBL" id="EJZ64680.1"/>
    </source>
</evidence>
<dbReference type="AlphaFoldDB" id="K0XLH9"/>
<feature type="transmembrane region" description="Helical" evidence="9">
    <location>
        <begin position="391"/>
        <end position="410"/>
    </location>
</feature>
<dbReference type="GO" id="GO:0008324">
    <property type="term" value="F:monoatomic cation transmembrane transporter activity"/>
    <property type="evidence" value="ECO:0007669"/>
    <property type="project" value="InterPro"/>
</dbReference>
<feature type="transmembrane region" description="Helical" evidence="9">
    <location>
        <begin position="455"/>
        <end position="473"/>
    </location>
</feature>
<dbReference type="InterPro" id="IPR022457">
    <property type="entry name" value="Asp_Ala_antiprt"/>
</dbReference>
<keyword evidence="6 9" id="KW-1133">Transmembrane helix</keyword>
<keyword evidence="7 9" id="KW-0472">Membrane</keyword>
<gene>
    <name evidence="11" type="ORF">HMPREF9448_01162</name>
</gene>
<evidence type="ECO:0000256" key="3">
    <source>
        <dbReference type="ARBA" id="ARBA00022448"/>
    </source>
</evidence>
<keyword evidence="12" id="KW-1185">Reference proteome</keyword>
<dbReference type="InterPro" id="IPR006512">
    <property type="entry name" value="YidE_YbjL"/>
</dbReference>
<feature type="transmembrane region" description="Helical" evidence="9">
    <location>
        <begin position="479"/>
        <end position="500"/>
    </location>
</feature>
<comment type="subcellular location">
    <subcellularLocation>
        <location evidence="1">Cell membrane</location>
        <topology evidence="1">Multi-pass membrane protein</topology>
    </subcellularLocation>
</comment>
<evidence type="ECO:0000256" key="8">
    <source>
        <dbReference type="PROSITE-ProRule" id="PRU00182"/>
    </source>
</evidence>
<evidence type="ECO:0000313" key="12">
    <source>
        <dbReference type="Proteomes" id="UP000006044"/>
    </source>
</evidence>
<dbReference type="PANTHER" id="PTHR30445:SF9">
    <property type="match status" value="1"/>
</dbReference>
<dbReference type="PANTHER" id="PTHR30445">
    <property type="entry name" value="K(+)_H(+) ANTIPORTER SUBUNIT KHTT"/>
    <property type="match status" value="1"/>
</dbReference>
<feature type="transmembrane region" description="Helical" evidence="9">
    <location>
        <begin position="117"/>
        <end position="137"/>
    </location>
</feature>
<evidence type="ECO:0000256" key="4">
    <source>
        <dbReference type="ARBA" id="ARBA00022475"/>
    </source>
</evidence>
<accession>K0XLH9</accession>
<feature type="transmembrane region" description="Helical" evidence="9">
    <location>
        <begin position="88"/>
        <end position="110"/>
    </location>
</feature>
<feature type="transmembrane region" description="Helical" evidence="9">
    <location>
        <begin position="63"/>
        <end position="82"/>
    </location>
</feature>